<dbReference type="InterPro" id="IPR042216">
    <property type="entry name" value="MitoNEET_CISD"/>
</dbReference>
<dbReference type="InterPro" id="IPR016786">
    <property type="entry name" value="YdeI_bac"/>
</dbReference>
<dbReference type="OrthoDB" id="214150at2"/>
<protein>
    <submittedName>
        <fullName evidence="2">Uncharacterized conserved protein YdeI, YjbR/CyaY-like superfamily, DUF1801 family</fullName>
    </submittedName>
</protein>
<dbReference type="Pfam" id="PF08818">
    <property type="entry name" value="DUF1801"/>
    <property type="match status" value="1"/>
</dbReference>
<dbReference type="Proteomes" id="UP000199439">
    <property type="component" value="Unassembled WGS sequence"/>
</dbReference>
<dbReference type="SUPFAM" id="SSF159888">
    <property type="entry name" value="YdhG-like"/>
    <property type="match status" value="1"/>
</dbReference>
<accession>A0A1I1MJQ5</accession>
<dbReference type="RefSeq" id="WP_092847879.1">
    <property type="nucleotide sequence ID" value="NZ_FOMI01000001.1"/>
</dbReference>
<dbReference type="Gene3D" id="3.40.5.90">
    <property type="entry name" value="CDGSH iron-sulfur domain, mitoNEET-type"/>
    <property type="match status" value="1"/>
</dbReference>
<reference evidence="3" key="1">
    <citation type="submission" date="2016-10" db="EMBL/GenBank/DDBJ databases">
        <authorList>
            <person name="Varghese N."/>
            <person name="Submissions S."/>
        </authorList>
    </citation>
    <scope>NUCLEOTIDE SEQUENCE [LARGE SCALE GENOMIC DNA]</scope>
    <source>
        <strain evidence="3">DSM 25730</strain>
    </source>
</reference>
<evidence type="ECO:0000259" key="1">
    <source>
        <dbReference type="Pfam" id="PF08818"/>
    </source>
</evidence>
<dbReference type="InterPro" id="IPR014922">
    <property type="entry name" value="YdhG-like"/>
</dbReference>
<sequence>MNPKVDKYLEQVKLWKPELELLRGIITSCGLTEEFKWRNPCYSFKGKNIVIIGGFKAFCSLSFFKGALLKDPEGVLKKPGPNSRSTKLIPLTSTKAILALEPILKRYIYEAIAIEASEIQVKIDKTDELNYPEELRAVFLEKPEFETAFKKLTTGRQRGYILHFTSAKQSKTRTTRILKCESRILKGFGFNDCTCGLSKRKPNCDGSHKQLENK</sequence>
<feature type="domain" description="YdhG-like" evidence="1">
    <location>
        <begin position="15"/>
        <end position="112"/>
    </location>
</feature>
<dbReference type="AlphaFoldDB" id="A0A1I1MJQ5"/>
<keyword evidence="3" id="KW-1185">Reference proteome</keyword>
<gene>
    <name evidence="2" type="ORF">SAMN04487987_101183</name>
</gene>
<dbReference type="EMBL" id="FOMI01000001">
    <property type="protein sequence ID" value="SFC83368.1"/>
    <property type="molecule type" value="Genomic_DNA"/>
</dbReference>
<organism evidence="2 3">
    <name type="scientific">Algibacter pectinivorans</name>
    <dbReference type="NCBI Taxonomy" id="870482"/>
    <lineage>
        <taxon>Bacteria</taxon>
        <taxon>Pseudomonadati</taxon>
        <taxon>Bacteroidota</taxon>
        <taxon>Flavobacteriia</taxon>
        <taxon>Flavobacteriales</taxon>
        <taxon>Flavobacteriaceae</taxon>
        <taxon>Algibacter</taxon>
    </lineage>
</organism>
<dbReference type="Pfam" id="PF13376">
    <property type="entry name" value="OmdA"/>
    <property type="match status" value="1"/>
</dbReference>
<evidence type="ECO:0000313" key="3">
    <source>
        <dbReference type="Proteomes" id="UP000199439"/>
    </source>
</evidence>
<dbReference type="Gene3D" id="3.90.1150.200">
    <property type="match status" value="1"/>
</dbReference>
<dbReference type="STRING" id="870482.SAMN04487987_101183"/>
<name>A0A1I1MJQ5_9FLAO</name>
<evidence type="ECO:0000313" key="2">
    <source>
        <dbReference type="EMBL" id="SFC83368.1"/>
    </source>
</evidence>
<proteinExistence type="predicted"/>
<dbReference type="PIRSF" id="PIRSF021308">
    <property type="entry name" value="UCP021308"/>
    <property type="match status" value="1"/>
</dbReference>